<gene>
    <name evidence="2" type="ORF">ISF6_3424</name>
</gene>
<evidence type="ECO:0000313" key="3">
    <source>
        <dbReference type="Proteomes" id="UP000037660"/>
    </source>
</evidence>
<name>A0A0K8NUF5_PISS1</name>
<dbReference type="Gene3D" id="3.30.70.3580">
    <property type="entry name" value="Antirestriction protein"/>
    <property type="match status" value="1"/>
</dbReference>
<organism evidence="2 3">
    <name type="scientific">Piscinibacter sakaiensis</name>
    <name type="common">Ideonella sakaiensis</name>
    <dbReference type="NCBI Taxonomy" id="1547922"/>
    <lineage>
        <taxon>Bacteria</taxon>
        <taxon>Pseudomonadati</taxon>
        <taxon>Pseudomonadota</taxon>
        <taxon>Betaproteobacteria</taxon>
        <taxon>Burkholderiales</taxon>
        <taxon>Sphaerotilaceae</taxon>
        <taxon>Piscinibacter</taxon>
    </lineage>
</organism>
<dbReference type="STRING" id="1547922.ISF6_3424"/>
<dbReference type="InterPro" id="IPR042297">
    <property type="entry name" value="Antirestriction_sf"/>
</dbReference>
<keyword evidence="3" id="KW-1185">Reference proteome</keyword>
<accession>A0A0K8NUF5</accession>
<dbReference type="Pfam" id="PF03230">
    <property type="entry name" value="Antirestrict"/>
    <property type="match status" value="1"/>
</dbReference>
<dbReference type="AlphaFoldDB" id="A0A0K8NUF5"/>
<comment type="similarity">
    <text evidence="1">Belongs to the antirestriction protein family.</text>
</comment>
<dbReference type="InterPro" id="IPR004914">
    <property type="entry name" value="Antirestrict"/>
</dbReference>
<reference evidence="2 3" key="2">
    <citation type="journal article" date="2016" name="Science">
        <title>A bacterium that degrades and assimilates poly(ethylene terephthalate).</title>
        <authorList>
            <person name="Yoshida S."/>
            <person name="Hiraga K."/>
            <person name="Takehana T."/>
            <person name="Taniguchi I."/>
            <person name="Yamaji H."/>
            <person name="Maeda Y."/>
            <person name="Toyohara K."/>
            <person name="Miyamoto K."/>
            <person name="Kimura Y."/>
            <person name="Oda K."/>
        </authorList>
    </citation>
    <scope>NUCLEOTIDE SEQUENCE [LARGE SCALE GENOMIC DNA]</scope>
    <source>
        <strain evidence="3">NBRC 110686 / TISTR 2288 / 201-F6</strain>
    </source>
</reference>
<proteinExistence type="inferred from homology"/>
<evidence type="ECO:0000313" key="2">
    <source>
        <dbReference type="EMBL" id="GAP33998.1"/>
    </source>
</evidence>
<dbReference type="RefSeq" id="WP_054018153.1">
    <property type="nucleotide sequence ID" value="NZ_BBYR01000005.1"/>
</dbReference>
<dbReference type="Proteomes" id="UP000037660">
    <property type="component" value="Unassembled WGS sequence"/>
</dbReference>
<evidence type="ECO:0000256" key="1">
    <source>
        <dbReference type="ARBA" id="ARBA00008618"/>
    </source>
</evidence>
<dbReference type="EMBL" id="BBYR01000005">
    <property type="protein sequence ID" value="GAP33998.1"/>
    <property type="molecule type" value="Genomic_DNA"/>
</dbReference>
<comment type="caution">
    <text evidence="2">The sequence shown here is derived from an EMBL/GenBank/DDBJ whole genome shotgun (WGS) entry which is preliminary data.</text>
</comment>
<dbReference type="OrthoDB" id="1164967at2"/>
<reference evidence="3" key="1">
    <citation type="submission" date="2015-07" db="EMBL/GenBank/DDBJ databases">
        <title>Discovery of a poly(ethylene terephthalate assimilation.</title>
        <authorList>
            <person name="Yoshida S."/>
            <person name="Hiraga K."/>
            <person name="Takehana T."/>
            <person name="Taniguchi I."/>
            <person name="Yamaji H."/>
            <person name="Maeda Y."/>
            <person name="Toyohara K."/>
            <person name="Miyamoto K."/>
            <person name="Kimura Y."/>
            <person name="Oda K."/>
        </authorList>
    </citation>
    <scope>NUCLEOTIDE SEQUENCE [LARGE SCALE GENOMIC DNA]</scope>
    <source>
        <strain evidence="3">NBRC 110686 / TISTR 2288 / 201-F6</strain>
    </source>
</reference>
<sequence>MSHESSSLFADPGQTVDGSVRITASVVPAERRMDFLPQHFGERAMIKFEMSVYDWMGSLCPTYRGGFWNYVELSNGGAFMYPSGVESFAISVDGNGFSSTVGAEVAGIIATAFALNNMLWRGWDSLTEKYEQLLEFIGEHPESVAIRRALD</sequence>
<protein>
    <submittedName>
        <fullName evidence="2">Antirestriction protein klcA</fullName>
    </submittedName>
</protein>